<proteinExistence type="predicted"/>
<sequence length="256" mass="27097">MATVLVLAGAGRYTDPWHDAVAQADEVAQVARALGHDVRVRSTRPETFDEPGLLEWGPQLLVVVAGGMPRPPGDEPGTRADEGAAAGAGPDEGGSADATDAGWRRFHDARQALVDAGTAVLGVHEAAYAFADDPRWAATIGGRWVLGRSWHPPYGPATFRAVDDEHPVTWSLREVTSDDERYADLTVSEGVHVLVVADVTPDEAGEDGTAGEHPVVWTVPGPTKVLYDALGHDAAAFASPSRRALLAAELAWLLQH</sequence>
<evidence type="ECO:0000259" key="2">
    <source>
        <dbReference type="Pfam" id="PF06283"/>
    </source>
</evidence>
<dbReference type="PANTHER" id="PTHR40469:SF2">
    <property type="entry name" value="GALACTOSE-BINDING DOMAIN-LIKE SUPERFAMILY PROTEIN"/>
    <property type="match status" value="1"/>
</dbReference>
<accession>A0A510US16</accession>
<dbReference type="InterPro" id="IPR029010">
    <property type="entry name" value="ThuA-like"/>
</dbReference>
<dbReference type="Proteomes" id="UP000321386">
    <property type="component" value="Unassembled WGS sequence"/>
</dbReference>
<comment type="caution">
    <text evidence="3">The sequence shown here is derived from an EMBL/GenBank/DDBJ whole genome shotgun (WGS) entry which is preliminary data.</text>
</comment>
<dbReference type="OrthoDB" id="3350268at2"/>
<evidence type="ECO:0000313" key="3">
    <source>
        <dbReference type="EMBL" id="GEK17454.1"/>
    </source>
</evidence>
<feature type="region of interest" description="Disordered" evidence="1">
    <location>
        <begin position="67"/>
        <end position="99"/>
    </location>
</feature>
<evidence type="ECO:0000313" key="4">
    <source>
        <dbReference type="Proteomes" id="UP000321386"/>
    </source>
</evidence>
<dbReference type="Pfam" id="PF06283">
    <property type="entry name" value="ThuA"/>
    <property type="match status" value="1"/>
</dbReference>
<name>A0A510US16_9CELL</name>
<reference evidence="3 4" key="1">
    <citation type="submission" date="2019-07" db="EMBL/GenBank/DDBJ databases">
        <title>Whole genome shotgun sequence of Cellulomonas persica NBRC 101101.</title>
        <authorList>
            <person name="Hosoyama A."/>
            <person name="Uohara A."/>
            <person name="Ohji S."/>
            <person name="Ichikawa N."/>
        </authorList>
    </citation>
    <scope>NUCLEOTIDE SEQUENCE [LARGE SCALE GENOMIC DNA]</scope>
    <source>
        <strain evidence="3 4">NBRC 101101</strain>
    </source>
</reference>
<dbReference type="RefSeq" id="WP_146805710.1">
    <property type="nucleotide sequence ID" value="NZ_BJUA01000004.1"/>
</dbReference>
<keyword evidence="4" id="KW-1185">Reference proteome</keyword>
<feature type="domain" description="ThuA-like" evidence="2">
    <location>
        <begin position="109"/>
        <end position="252"/>
    </location>
</feature>
<dbReference type="Gene3D" id="3.40.50.880">
    <property type="match status" value="1"/>
</dbReference>
<dbReference type="InterPro" id="IPR029062">
    <property type="entry name" value="Class_I_gatase-like"/>
</dbReference>
<feature type="compositionally biased region" description="Basic and acidic residues" evidence="1">
    <location>
        <begin position="72"/>
        <end position="82"/>
    </location>
</feature>
<dbReference type="AlphaFoldDB" id="A0A510US16"/>
<gene>
    <name evidence="3" type="ORF">CPE01_11870</name>
</gene>
<evidence type="ECO:0000256" key="1">
    <source>
        <dbReference type="SAM" id="MobiDB-lite"/>
    </source>
</evidence>
<dbReference type="SUPFAM" id="SSF52317">
    <property type="entry name" value="Class I glutamine amidotransferase-like"/>
    <property type="match status" value="1"/>
</dbReference>
<feature type="compositionally biased region" description="Low complexity" evidence="1">
    <location>
        <begin position="83"/>
        <end position="98"/>
    </location>
</feature>
<dbReference type="EMBL" id="BJUA01000004">
    <property type="protein sequence ID" value="GEK17454.1"/>
    <property type="molecule type" value="Genomic_DNA"/>
</dbReference>
<protein>
    <recommendedName>
        <fullName evidence="2">ThuA-like domain-containing protein</fullName>
    </recommendedName>
</protein>
<organism evidence="3 4">
    <name type="scientific">Cellulomonas persica</name>
    <dbReference type="NCBI Taxonomy" id="76861"/>
    <lineage>
        <taxon>Bacteria</taxon>
        <taxon>Bacillati</taxon>
        <taxon>Actinomycetota</taxon>
        <taxon>Actinomycetes</taxon>
        <taxon>Micrococcales</taxon>
        <taxon>Cellulomonadaceae</taxon>
        <taxon>Cellulomonas</taxon>
    </lineage>
</organism>
<dbReference type="PANTHER" id="PTHR40469">
    <property type="entry name" value="SECRETED GLYCOSYL HYDROLASE"/>
    <property type="match status" value="1"/>
</dbReference>